<reference evidence="3 4" key="1">
    <citation type="submission" date="2019-02" db="EMBL/GenBank/DDBJ databases">
        <title>Deep-cultivation of Planctomycetes and their phenomic and genomic characterization uncovers novel biology.</title>
        <authorList>
            <person name="Wiegand S."/>
            <person name="Jogler M."/>
            <person name="Boedeker C."/>
            <person name="Pinto D."/>
            <person name="Vollmers J."/>
            <person name="Rivas-Marin E."/>
            <person name="Kohn T."/>
            <person name="Peeters S.H."/>
            <person name="Heuer A."/>
            <person name="Rast P."/>
            <person name="Oberbeckmann S."/>
            <person name="Bunk B."/>
            <person name="Jeske O."/>
            <person name="Meyerdierks A."/>
            <person name="Storesund J.E."/>
            <person name="Kallscheuer N."/>
            <person name="Luecker S."/>
            <person name="Lage O.M."/>
            <person name="Pohl T."/>
            <person name="Merkel B.J."/>
            <person name="Hornburger P."/>
            <person name="Mueller R.-W."/>
            <person name="Bruemmer F."/>
            <person name="Labrenz M."/>
            <person name="Spormann A.M."/>
            <person name="Op Den Camp H."/>
            <person name="Overmann J."/>
            <person name="Amann R."/>
            <person name="Jetten M.S.M."/>
            <person name="Mascher T."/>
            <person name="Medema M.H."/>
            <person name="Devos D.P."/>
            <person name="Kaster A.-K."/>
            <person name="Ovreas L."/>
            <person name="Rohde M."/>
            <person name="Galperin M.Y."/>
            <person name="Jogler C."/>
        </authorList>
    </citation>
    <scope>NUCLEOTIDE SEQUENCE [LARGE SCALE GENOMIC DNA]</scope>
    <source>
        <strain evidence="3 4">CA54</strain>
    </source>
</reference>
<dbReference type="Proteomes" id="UP000320735">
    <property type="component" value="Unassembled WGS sequence"/>
</dbReference>
<dbReference type="EMBL" id="SJPP01000001">
    <property type="protein sequence ID" value="TWU12646.1"/>
    <property type="molecule type" value="Genomic_DNA"/>
</dbReference>
<sequence length="781" mass="85699">MNTLFESFSSSFAGNNASAFAFDIALRSTVLLLGALIVIAICRRVSAAARHRLWLLSVVGVLWIPILYLAAPQLKFALPGADKPARFSEATSITSQWLFTETIPTSKPNSAQPATPARPETFEAASMTSAVADAPAWHTGDVLLVTWAAGVLIVGLLSLISIASAHWLVRKSAMLSDDAWQGLLLSLREQLGISRTVQLRSCDRPISPMTWGLMRPVILLPRDCASWTDECRRAVLLHELAHIQRHDWLSQMLAQVACVVYWFHPLVWFANRQVRKESDCAADDVVLTAGMPATTYAEQLLVIAQQISAEWLHPAPAMARRGQLSQRIGVLLDPRRNRRGLGRRVSVLMTAVAFCAVAFVGVVSVTVAEDETVVKNKAVKKMPVEDKQAAKPVATVRDQIERALRSTTEVDFQDQPLTDVVINFKDMHNISIVIDDVALNDEGISPDSPVNLTLAGITTEFALRLILDPLELEAVVDDDVLKITTKAVAAGILETRVYDLKNIMGQALAPQQFYPLRNAIIECVAPDTWSEAGGSGVIAQGPATEEEKRDTSAPGILVIRQTAKVHHQILGLLADLRQVLNPPSEKKLEPTTQEKNEQAIRKALASPSEVDFQDQPLIDVALHLQDLHNIQIVFDEMAMNDEGISTDTPVNLSLGGISLQKVLRLILGPIQLQAVSYEEVLLITTATKAEELQIVRIYDVSELPLSRDTKLLATTIESTVLPDTWNESGGGGVIAPFSGSILRQKNQIDPFRESNLLIVRQTEQGHEQVAALLDQLRRVKR</sequence>
<dbReference type="PANTHER" id="PTHR34978:SF3">
    <property type="entry name" value="SLR0241 PROTEIN"/>
    <property type="match status" value="1"/>
</dbReference>
<keyword evidence="1" id="KW-0812">Transmembrane</keyword>
<dbReference type="CDD" id="cd07341">
    <property type="entry name" value="M56_BlaR1_MecR1_like"/>
    <property type="match status" value="1"/>
</dbReference>
<proteinExistence type="predicted"/>
<keyword evidence="1" id="KW-0472">Membrane</keyword>
<dbReference type="RefSeq" id="WP_146370085.1">
    <property type="nucleotide sequence ID" value="NZ_SJPP01000001.1"/>
</dbReference>
<organism evidence="3 4">
    <name type="scientific">Symmachiella macrocystis</name>
    <dbReference type="NCBI Taxonomy" id="2527985"/>
    <lineage>
        <taxon>Bacteria</taxon>
        <taxon>Pseudomonadati</taxon>
        <taxon>Planctomycetota</taxon>
        <taxon>Planctomycetia</taxon>
        <taxon>Planctomycetales</taxon>
        <taxon>Planctomycetaceae</taxon>
        <taxon>Symmachiella</taxon>
    </lineage>
</organism>
<accession>A0A5C6BMX2</accession>
<dbReference type="Pfam" id="PF05569">
    <property type="entry name" value="Peptidase_M56"/>
    <property type="match status" value="1"/>
</dbReference>
<feature type="transmembrane region" description="Helical" evidence="1">
    <location>
        <begin position="144"/>
        <end position="169"/>
    </location>
</feature>
<keyword evidence="4" id="KW-1185">Reference proteome</keyword>
<keyword evidence="1" id="KW-1133">Transmembrane helix</keyword>
<evidence type="ECO:0000313" key="3">
    <source>
        <dbReference type="EMBL" id="TWU12646.1"/>
    </source>
</evidence>
<feature type="transmembrane region" description="Helical" evidence="1">
    <location>
        <begin position="53"/>
        <end position="71"/>
    </location>
</feature>
<evidence type="ECO:0000313" key="4">
    <source>
        <dbReference type="Proteomes" id="UP000320735"/>
    </source>
</evidence>
<dbReference type="PANTHER" id="PTHR34978">
    <property type="entry name" value="POSSIBLE SENSOR-TRANSDUCER PROTEIN BLAR"/>
    <property type="match status" value="1"/>
</dbReference>
<feature type="transmembrane region" description="Helical" evidence="1">
    <location>
        <begin position="20"/>
        <end position="41"/>
    </location>
</feature>
<dbReference type="InterPro" id="IPR052173">
    <property type="entry name" value="Beta-lactam_resp_regulator"/>
</dbReference>
<evidence type="ECO:0000259" key="2">
    <source>
        <dbReference type="Pfam" id="PF05569"/>
    </source>
</evidence>
<dbReference type="OrthoDB" id="256352at2"/>
<evidence type="ECO:0000256" key="1">
    <source>
        <dbReference type="SAM" id="Phobius"/>
    </source>
</evidence>
<dbReference type="AlphaFoldDB" id="A0A5C6BMX2"/>
<feature type="transmembrane region" description="Helical" evidence="1">
    <location>
        <begin position="345"/>
        <end position="367"/>
    </location>
</feature>
<name>A0A5C6BMX2_9PLAN</name>
<protein>
    <submittedName>
        <fullName evidence="3">Regulatory protein BlaR1</fullName>
    </submittedName>
</protein>
<gene>
    <name evidence="3" type="primary">blaR1_4</name>
    <name evidence="3" type="ORF">CA54_14700</name>
</gene>
<dbReference type="InterPro" id="IPR008756">
    <property type="entry name" value="Peptidase_M56"/>
</dbReference>
<comment type="caution">
    <text evidence="3">The sequence shown here is derived from an EMBL/GenBank/DDBJ whole genome shotgun (WGS) entry which is preliminary data.</text>
</comment>
<feature type="domain" description="Peptidase M56" evidence="2">
    <location>
        <begin position="20"/>
        <end position="330"/>
    </location>
</feature>